<gene>
    <name evidence="2" type="ORF">HVA01_05430</name>
</gene>
<feature type="transmembrane region" description="Helical" evidence="1">
    <location>
        <begin position="77"/>
        <end position="96"/>
    </location>
</feature>
<dbReference type="EMBL" id="BJXV01000002">
    <property type="protein sequence ID" value="GEN26897.1"/>
    <property type="molecule type" value="Genomic_DNA"/>
</dbReference>
<dbReference type="Pfam" id="PF09955">
    <property type="entry name" value="DUF2189"/>
    <property type="match status" value="1"/>
</dbReference>
<dbReference type="OrthoDB" id="5621705at2"/>
<dbReference type="InterPro" id="IPR018692">
    <property type="entry name" value="DUF2189"/>
</dbReference>
<dbReference type="RefSeq" id="WP_146872994.1">
    <property type="nucleotide sequence ID" value="NZ_BJXV01000002.1"/>
</dbReference>
<keyword evidence="3" id="KW-1185">Reference proteome</keyword>
<comment type="caution">
    <text evidence="2">The sequence shown here is derived from an EMBL/GenBank/DDBJ whole genome shotgun (WGS) entry which is preliminary data.</text>
</comment>
<dbReference type="AlphaFoldDB" id="A0A511UJY2"/>
<proteinExistence type="predicted"/>
<keyword evidence="1" id="KW-1133">Transmembrane helix</keyword>
<sequence length="272" mass="29071">MSKATTKKPSSAEMPGVSISVNRLTKDRPKAWLVAGMQDFRSAMAVSLSYGLFWVVLSIAITVATFTLGYWHLLLPMVAGFMLLGPLIAVGAYGISQAIEQGRTPSLGDAFSSWKPYAGQLAMMGVMMLISFLAWIRLTTLLFALFFGLEVLSPQAVYTSLVTTPEGLGMLAIGTVAGGVMALGTFAISVVAIPTIMDHDLTFMEGIEASIRCVSSNFRTMLIWAAMLTGCALVGIATLYLGLALILPVLGHASWHAYKELVVIKPVEKIAS</sequence>
<keyword evidence="1" id="KW-0812">Transmembrane</keyword>
<keyword evidence="1" id="KW-0472">Membrane</keyword>
<evidence type="ECO:0000313" key="2">
    <source>
        <dbReference type="EMBL" id="GEN26897.1"/>
    </source>
</evidence>
<evidence type="ECO:0000256" key="1">
    <source>
        <dbReference type="SAM" id="Phobius"/>
    </source>
</evidence>
<name>A0A511UJY2_9GAMM</name>
<evidence type="ECO:0008006" key="4">
    <source>
        <dbReference type="Google" id="ProtNLM"/>
    </source>
</evidence>
<evidence type="ECO:0000313" key="3">
    <source>
        <dbReference type="Proteomes" id="UP000321303"/>
    </source>
</evidence>
<organism evidence="2 3">
    <name type="scientific">Halovibrio variabilis</name>
    <dbReference type="NCBI Taxonomy" id="31910"/>
    <lineage>
        <taxon>Bacteria</taxon>
        <taxon>Pseudomonadati</taxon>
        <taxon>Pseudomonadota</taxon>
        <taxon>Gammaproteobacteria</taxon>
        <taxon>Oceanospirillales</taxon>
        <taxon>Halomonadaceae</taxon>
        <taxon>Halovibrio</taxon>
    </lineage>
</organism>
<accession>A0A511UJY2</accession>
<dbReference type="Proteomes" id="UP000321303">
    <property type="component" value="Unassembled WGS sequence"/>
</dbReference>
<protein>
    <recommendedName>
        <fullName evidence="4">Cytochrome b6</fullName>
    </recommendedName>
</protein>
<reference evidence="2 3" key="1">
    <citation type="submission" date="2019-07" db="EMBL/GenBank/DDBJ databases">
        <title>Whole genome shotgun sequence of Halomonas variabilis NBRC 102410.</title>
        <authorList>
            <person name="Hosoyama A."/>
            <person name="Uohara A."/>
            <person name="Ohji S."/>
            <person name="Ichikawa N."/>
        </authorList>
    </citation>
    <scope>NUCLEOTIDE SEQUENCE [LARGE SCALE GENOMIC DNA]</scope>
    <source>
        <strain evidence="2 3">NBRC 102410</strain>
    </source>
</reference>
<feature type="transmembrane region" description="Helical" evidence="1">
    <location>
        <begin position="222"/>
        <end position="250"/>
    </location>
</feature>
<feature type="transmembrane region" description="Helical" evidence="1">
    <location>
        <begin position="168"/>
        <end position="193"/>
    </location>
</feature>
<feature type="transmembrane region" description="Helical" evidence="1">
    <location>
        <begin position="50"/>
        <end position="71"/>
    </location>
</feature>